<name>A0ABU3QCH0_9SPHN</name>
<dbReference type="RefSeq" id="WP_315728061.1">
    <property type="nucleotide sequence ID" value="NZ_JAVUPU010000011.1"/>
</dbReference>
<dbReference type="InterPro" id="IPR032466">
    <property type="entry name" value="Metal_Hydrolase"/>
</dbReference>
<feature type="chain" id="PRO_5046865522" evidence="1">
    <location>
        <begin position="25"/>
        <end position="640"/>
    </location>
</feature>
<gene>
    <name evidence="3" type="ORF">RQX22_17055</name>
</gene>
<evidence type="ECO:0000259" key="2">
    <source>
        <dbReference type="Pfam" id="PF07969"/>
    </source>
</evidence>
<evidence type="ECO:0000313" key="4">
    <source>
        <dbReference type="Proteomes" id="UP001259572"/>
    </source>
</evidence>
<protein>
    <submittedName>
        <fullName evidence="3">Amidohydrolase family protein</fullName>
    </submittedName>
</protein>
<reference evidence="3 4" key="1">
    <citation type="submission" date="2023-05" db="EMBL/GenBank/DDBJ databases">
        <authorList>
            <person name="Guo Y."/>
        </authorList>
    </citation>
    <scope>NUCLEOTIDE SEQUENCE [LARGE SCALE GENOMIC DNA]</scope>
    <source>
        <strain evidence="3 4">GR2756</strain>
    </source>
</reference>
<keyword evidence="1" id="KW-0732">Signal</keyword>
<dbReference type="SUPFAM" id="SSF51338">
    <property type="entry name" value="Composite domain of metallo-dependent hydrolases"/>
    <property type="match status" value="1"/>
</dbReference>
<comment type="caution">
    <text evidence="3">The sequence shown here is derived from an EMBL/GenBank/DDBJ whole genome shotgun (WGS) entry which is preliminary data.</text>
</comment>
<dbReference type="Proteomes" id="UP001259572">
    <property type="component" value="Unassembled WGS sequence"/>
</dbReference>
<dbReference type="PANTHER" id="PTHR11647">
    <property type="entry name" value="HYDRANTOINASE/DIHYDROPYRIMIDINASE FAMILY MEMBER"/>
    <property type="match status" value="1"/>
</dbReference>
<feature type="domain" description="Amidohydrolase 3" evidence="2">
    <location>
        <begin position="70"/>
        <end position="497"/>
    </location>
</feature>
<dbReference type="Pfam" id="PF07969">
    <property type="entry name" value="Amidohydro_3"/>
    <property type="match status" value="1"/>
</dbReference>
<dbReference type="InterPro" id="IPR023100">
    <property type="entry name" value="D-aminoacylase_insert_dom_sf"/>
</dbReference>
<dbReference type="PANTHER" id="PTHR11647:SF1">
    <property type="entry name" value="COLLAPSIN RESPONSE MEDIATOR PROTEIN"/>
    <property type="match status" value="1"/>
</dbReference>
<dbReference type="SUPFAM" id="SSF51556">
    <property type="entry name" value="Metallo-dependent hydrolases"/>
    <property type="match status" value="1"/>
</dbReference>
<keyword evidence="4" id="KW-1185">Reference proteome</keyword>
<dbReference type="InterPro" id="IPR013108">
    <property type="entry name" value="Amidohydro_3"/>
</dbReference>
<dbReference type="InterPro" id="IPR050378">
    <property type="entry name" value="Metallo-dep_Hydrolases_sf"/>
</dbReference>
<organism evidence="3 4">
    <name type="scientific">Sphingosinicella rhizophila</name>
    <dbReference type="NCBI Taxonomy" id="3050082"/>
    <lineage>
        <taxon>Bacteria</taxon>
        <taxon>Pseudomonadati</taxon>
        <taxon>Pseudomonadota</taxon>
        <taxon>Alphaproteobacteria</taxon>
        <taxon>Sphingomonadales</taxon>
        <taxon>Sphingosinicellaceae</taxon>
        <taxon>Sphingosinicella</taxon>
    </lineage>
</organism>
<dbReference type="Gene3D" id="3.20.20.140">
    <property type="entry name" value="Metal-dependent hydrolases"/>
    <property type="match status" value="1"/>
</dbReference>
<dbReference type="InterPro" id="IPR011059">
    <property type="entry name" value="Metal-dep_hydrolase_composite"/>
</dbReference>
<proteinExistence type="predicted"/>
<feature type="signal peptide" evidence="1">
    <location>
        <begin position="1"/>
        <end position="24"/>
    </location>
</feature>
<accession>A0ABU3QCH0</accession>
<dbReference type="Gene3D" id="2.30.40.10">
    <property type="entry name" value="Urease, subunit C, domain 1"/>
    <property type="match status" value="1"/>
</dbReference>
<evidence type="ECO:0000313" key="3">
    <source>
        <dbReference type="EMBL" id="MDT9600673.1"/>
    </source>
</evidence>
<dbReference type="Gene3D" id="3.30.1490.130">
    <property type="entry name" value="D-aminoacylase. Domain 3"/>
    <property type="match status" value="1"/>
</dbReference>
<sequence>MMTKIQRIGMFLMASSLVSGSAFAAPAYDAIIRGGTIMDGSGLPGFKGDVALDDGHVVAVGNLGNAEAERVIDATGLVVAPGFINIHSHSAPEAVPSAVNTLLQGVTTEITNADGHGSTDITRQLQTFSANGMAENIGLYIGFNAAWIEVVGMDDRRATADEIGRMQTIIDSNLARGAWGVAAGLDYKPGFYATTDEVVKVVSVARPWRTNFPNHDRLREEQNYSSYKAMEETIVIGERAGLVPVITHMKSQGHEQGNAPAVIKMMRDATARGTYVAADVYPYLAGHTGLHSLLVPGWAQDGGRPAMLERFKDPALRAKIVTEIERAMQQRLGNVDGKAVFVLPIRRQLDDVMAEEGVGAGEAVIRLLEQDEYQMIATFGSEEDLKAFLTYPDTAMACDCGARPEGEKAHPRNYGSFPRVLGHYVRDGKLMGWEEAIRKMTALPATIIGMTDRGYLAPGMTADIAVFDPKTITDKATYEDPILYAEGVRYVFVNGRLAVAEGKATGAKGGAPILRSAHMPSRKMTPASKERAVSAEASSADLQVKLEARQAGGQRVSGGQIRIVEKASGTVWTSRELGVLQTAPGWASLTAMVEDGKGNSRPVTVTVDHAGAGDAKPAVIVDSAGAGSKSAVPVRTPTIR</sequence>
<dbReference type="EMBL" id="JAVUPU010000011">
    <property type="protein sequence ID" value="MDT9600673.1"/>
    <property type="molecule type" value="Genomic_DNA"/>
</dbReference>
<evidence type="ECO:0000256" key="1">
    <source>
        <dbReference type="SAM" id="SignalP"/>
    </source>
</evidence>